<proteinExistence type="predicted"/>
<gene>
    <name evidence="1" type="ORF">PLANPX_3730</name>
</gene>
<dbReference type="Proteomes" id="UP000326837">
    <property type="component" value="Chromosome"/>
</dbReference>
<dbReference type="KEGG" id="lpav:PLANPX_3730"/>
<dbReference type="AlphaFoldDB" id="A0A5K7XC87"/>
<dbReference type="EMBL" id="AP021861">
    <property type="protein sequence ID" value="BBO34118.1"/>
    <property type="molecule type" value="Genomic_DNA"/>
</dbReference>
<keyword evidence="2" id="KW-1185">Reference proteome</keyword>
<evidence type="ECO:0000313" key="1">
    <source>
        <dbReference type="EMBL" id="BBO34118.1"/>
    </source>
</evidence>
<evidence type="ECO:0000313" key="2">
    <source>
        <dbReference type="Proteomes" id="UP000326837"/>
    </source>
</evidence>
<accession>A0A5K7XC87</accession>
<sequence length="44" mass="4604">MGGVSDADAARLERFGVVREIGVGDASHNFNPAAAFPQQLTTDD</sequence>
<protein>
    <submittedName>
        <fullName evidence="1">Uncharacterized protein</fullName>
    </submittedName>
</protein>
<organism evidence="1 2">
    <name type="scientific">Lacipirellula parvula</name>
    <dbReference type="NCBI Taxonomy" id="2650471"/>
    <lineage>
        <taxon>Bacteria</taxon>
        <taxon>Pseudomonadati</taxon>
        <taxon>Planctomycetota</taxon>
        <taxon>Planctomycetia</taxon>
        <taxon>Pirellulales</taxon>
        <taxon>Lacipirellulaceae</taxon>
        <taxon>Lacipirellula</taxon>
    </lineage>
</organism>
<dbReference type="RefSeq" id="WP_261344397.1">
    <property type="nucleotide sequence ID" value="NZ_AP021861.1"/>
</dbReference>
<reference evidence="2" key="1">
    <citation type="submission" date="2019-10" db="EMBL/GenBank/DDBJ databases">
        <title>Lacipirellula parvula gen. nov., sp. nov., representing a lineage of planctomycetes widespread in freshwater anoxic habitats, and description of the family Lacipirellulaceae.</title>
        <authorList>
            <person name="Dedysh S.N."/>
            <person name="Kulichevskaya I.S."/>
            <person name="Beletsky A.V."/>
            <person name="Rakitin A.L."/>
            <person name="Mardanov A.V."/>
            <person name="Ivanova A.A."/>
            <person name="Saltykova V.X."/>
            <person name="Rijpstra W.I.C."/>
            <person name="Sinninghe Damste J.S."/>
            <person name="Ravin N.V."/>
        </authorList>
    </citation>
    <scope>NUCLEOTIDE SEQUENCE [LARGE SCALE GENOMIC DNA]</scope>
    <source>
        <strain evidence="2">PX69</strain>
    </source>
</reference>
<name>A0A5K7XC87_9BACT</name>